<dbReference type="InterPro" id="IPR036714">
    <property type="entry name" value="SDH_sf"/>
</dbReference>
<dbReference type="Pfam" id="PF03937">
    <property type="entry name" value="Sdh5"/>
    <property type="match status" value="1"/>
</dbReference>
<dbReference type="PANTHER" id="PTHR39585">
    <property type="entry name" value="FAD ASSEMBLY FACTOR SDHE"/>
    <property type="match status" value="1"/>
</dbReference>
<proteinExistence type="inferred from homology"/>
<dbReference type="GO" id="GO:0005737">
    <property type="term" value="C:cytoplasm"/>
    <property type="evidence" value="ECO:0007669"/>
    <property type="project" value="UniProtKB-SubCell"/>
</dbReference>
<dbReference type="SUPFAM" id="SSF109910">
    <property type="entry name" value="YgfY-like"/>
    <property type="match status" value="1"/>
</dbReference>
<dbReference type="NCBIfam" id="NF008130">
    <property type="entry name" value="PRK10878.1"/>
    <property type="match status" value="1"/>
</dbReference>
<comment type="subcellular location">
    <subcellularLocation>
        <location evidence="1">Cytoplasm</location>
    </subcellularLocation>
</comment>
<dbReference type="InterPro" id="IPR050531">
    <property type="entry name" value="SdhE_FAD_assembly_factor"/>
</dbReference>
<evidence type="ECO:0000256" key="2">
    <source>
        <dbReference type="ARBA" id="ARBA00008571"/>
    </source>
</evidence>
<gene>
    <name evidence="6" type="primary">sdhE</name>
    <name evidence="6" type="ORF">ERCIPSPA2889_447</name>
</gene>
<name>A0A451DI52_9GAMM</name>
<keyword evidence="4" id="KW-0963">Cytoplasm</keyword>
<organism evidence="6 7">
    <name type="scientific">Candidatus Erwinia haradaeae</name>
    <dbReference type="NCBI Taxonomy" id="1922217"/>
    <lineage>
        <taxon>Bacteria</taxon>
        <taxon>Pseudomonadati</taxon>
        <taxon>Pseudomonadota</taxon>
        <taxon>Gammaproteobacteria</taxon>
        <taxon>Enterobacterales</taxon>
        <taxon>Erwiniaceae</taxon>
        <taxon>Erwinia</taxon>
    </lineage>
</organism>
<evidence type="ECO:0000313" key="6">
    <source>
        <dbReference type="EMBL" id="VFP86342.1"/>
    </source>
</evidence>
<dbReference type="AlphaFoldDB" id="A0A451DI52"/>
<comment type="similarity">
    <text evidence="2">Belongs to the SdhE FAD assembly factor family.</text>
</comment>
<dbReference type="PANTHER" id="PTHR39585:SF1">
    <property type="entry name" value="FAD ASSEMBLY FACTOR SDHE"/>
    <property type="match status" value="1"/>
</dbReference>
<dbReference type="InterPro" id="IPR005631">
    <property type="entry name" value="SDH"/>
</dbReference>
<sequence length="88" mass="10703">MNSNNKLRIHWACYRGMRELDLLIMPFFKDNFDSLNEKDKKLFSDLLENDDPDLFNWLMNHEQPKDAHFKRIISIIQESNKTRDFSRL</sequence>
<dbReference type="GO" id="GO:0006105">
    <property type="term" value="P:succinate metabolic process"/>
    <property type="evidence" value="ECO:0007669"/>
    <property type="project" value="TreeGrafter"/>
</dbReference>
<dbReference type="Proteomes" id="UP000294343">
    <property type="component" value="Chromosome"/>
</dbReference>
<reference evidence="6 7" key="1">
    <citation type="submission" date="2019-02" db="EMBL/GenBank/DDBJ databases">
        <authorList>
            <person name="Manzano-Marin A."/>
            <person name="Manzano-Marin A."/>
        </authorList>
    </citation>
    <scope>NUCLEOTIDE SEQUENCE [LARGE SCALE GENOMIC DNA]</scope>
    <source>
        <strain evidence="6 7">ErCipseudotsugae</strain>
    </source>
</reference>
<dbReference type="GO" id="GO:0034552">
    <property type="term" value="P:respiratory chain complex II assembly"/>
    <property type="evidence" value="ECO:0007669"/>
    <property type="project" value="UniProtKB-ARBA"/>
</dbReference>
<dbReference type="Gene3D" id="1.10.150.250">
    <property type="entry name" value="Flavinator of succinate dehydrogenase"/>
    <property type="match status" value="1"/>
</dbReference>
<protein>
    <recommendedName>
        <fullName evidence="3">FAD assembly factor SdhE</fullName>
    </recommendedName>
</protein>
<dbReference type="OrthoDB" id="9180899at2"/>
<evidence type="ECO:0000256" key="1">
    <source>
        <dbReference type="ARBA" id="ARBA00004496"/>
    </source>
</evidence>
<keyword evidence="5" id="KW-0143">Chaperone</keyword>
<evidence type="ECO:0000256" key="5">
    <source>
        <dbReference type="ARBA" id="ARBA00023186"/>
    </source>
</evidence>
<evidence type="ECO:0000256" key="3">
    <source>
        <dbReference type="ARBA" id="ARBA00019418"/>
    </source>
</evidence>
<dbReference type="EMBL" id="LR217730">
    <property type="protein sequence ID" value="VFP86342.1"/>
    <property type="molecule type" value="Genomic_DNA"/>
</dbReference>
<evidence type="ECO:0000256" key="4">
    <source>
        <dbReference type="ARBA" id="ARBA00022490"/>
    </source>
</evidence>
<evidence type="ECO:0000313" key="7">
    <source>
        <dbReference type="Proteomes" id="UP000294343"/>
    </source>
</evidence>
<accession>A0A451DI52</accession>
<dbReference type="FunFam" id="1.10.150.250:FF:000001">
    <property type="entry name" value="FAD assembly factor SdhE"/>
    <property type="match status" value="1"/>
</dbReference>